<dbReference type="Gene3D" id="3.40.630.30">
    <property type="match status" value="1"/>
</dbReference>
<protein>
    <recommendedName>
        <fullName evidence="3">N-acetyltransferase domain-containing protein</fullName>
    </recommendedName>
</protein>
<dbReference type="InterPro" id="IPR000182">
    <property type="entry name" value="GNAT_dom"/>
</dbReference>
<feature type="domain" description="N-acetyltransferase" evidence="3">
    <location>
        <begin position="13"/>
        <end position="151"/>
    </location>
</feature>
<evidence type="ECO:0000259" key="3">
    <source>
        <dbReference type="PROSITE" id="PS51186"/>
    </source>
</evidence>
<gene>
    <name evidence="4" type="ORF">Cba03nite_23600</name>
</gene>
<dbReference type="GO" id="GO:0016747">
    <property type="term" value="F:acyltransferase activity, transferring groups other than amino-acyl groups"/>
    <property type="evidence" value="ECO:0007669"/>
    <property type="project" value="InterPro"/>
</dbReference>
<dbReference type="SUPFAM" id="SSF159234">
    <property type="entry name" value="FomD-like"/>
    <property type="match status" value="1"/>
</dbReference>
<dbReference type="Gene3D" id="2.40.380.10">
    <property type="entry name" value="FomD-like"/>
    <property type="match status" value="1"/>
</dbReference>
<dbReference type="SUPFAM" id="SSF55729">
    <property type="entry name" value="Acyl-CoA N-acyltransferases (Nat)"/>
    <property type="match status" value="1"/>
</dbReference>
<dbReference type="PANTHER" id="PTHR43877:SF2">
    <property type="entry name" value="AMINOALKYLPHOSPHONATE N-ACETYLTRANSFERASE-RELATED"/>
    <property type="match status" value="1"/>
</dbReference>
<dbReference type="PANTHER" id="PTHR43877">
    <property type="entry name" value="AMINOALKYLPHOSPHONATE N-ACETYLTRANSFERASE-RELATED-RELATED"/>
    <property type="match status" value="1"/>
</dbReference>
<dbReference type="Pfam" id="PF00583">
    <property type="entry name" value="Acetyltransf_1"/>
    <property type="match status" value="1"/>
</dbReference>
<dbReference type="Proteomes" id="UP000601223">
    <property type="component" value="Unassembled WGS sequence"/>
</dbReference>
<dbReference type="PROSITE" id="PS51186">
    <property type="entry name" value="GNAT"/>
    <property type="match status" value="1"/>
</dbReference>
<dbReference type="InterPro" id="IPR007295">
    <property type="entry name" value="DUF402"/>
</dbReference>
<reference evidence="4 5" key="1">
    <citation type="submission" date="2021-01" db="EMBL/GenBank/DDBJ databases">
        <title>Whole genome shotgun sequence of Catellatospora bangladeshensis NBRC 107357.</title>
        <authorList>
            <person name="Komaki H."/>
            <person name="Tamura T."/>
        </authorList>
    </citation>
    <scope>NUCLEOTIDE SEQUENCE [LARGE SCALE GENOMIC DNA]</scope>
    <source>
        <strain evidence="4 5">NBRC 107357</strain>
    </source>
</reference>
<organism evidence="4 5">
    <name type="scientific">Catellatospora bangladeshensis</name>
    <dbReference type="NCBI Taxonomy" id="310355"/>
    <lineage>
        <taxon>Bacteria</taxon>
        <taxon>Bacillati</taxon>
        <taxon>Actinomycetota</taxon>
        <taxon>Actinomycetes</taxon>
        <taxon>Micromonosporales</taxon>
        <taxon>Micromonosporaceae</taxon>
        <taxon>Catellatospora</taxon>
    </lineage>
</organism>
<accession>A0A8J3NJ22</accession>
<keyword evidence="5" id="KW-1185">Reference proteome</keyword>
<comment type="caution">
    <text evidence="4">The sequence shown here is derived from an EMBL/GenBank/DDBJ whole genome shotgun (WGS) entry which is preliminary data.</text>
</comment>
<dbReference type="CDD" id="cd04301">
    <property type="entry name" value="NAT_SF"/>
    <property type="match status" value="1"/>
</dbReference>
<proteinExistence type="predicted"/>
<sequence>MGLRIVVQDPDDAVSRELIEEYLADIAVRYPVSNTRTSGAPPMDVAELRAPSGAWLVAYDGDEPVGCAGMRRLDDHTAEVKRVFVRPAGRGRNLARALMAELEDLARVRGYRRMRLDTGDRQPEAVRLYLTGGYREVGDYNGNPYARHWLEKDLGPQPGDVRVVARKFDGRLHWHAVMRRLGEDRHGVWLGATRHTPWRRGTEPAVFIPATHVVLIPYEGEWVAAFNAAPHRTELYIDVSDRPVWHGTAEVVSVDLDLDVVRRRADGEVLLLDEDEFAEHTVAYGYPDEVVAGALRTAEELLAAVRDKREPFGDAAQAWLAKMD</sequence>
<evidence type="ECO:0000256" key="2">
    <source>
        <dbReference type="ARBA" id="ARBA00023315"/>
    </source>
</evidence>
<keyword evidence="1" id="KW-0808">Transferase</keyword>
<dbReference type="RefSeq" id="WP_203745131.1">
    <property type="nucleotide sequence ID" value="NZ_BONF01000011.1"/>
</dbReference>
<evidence type="ECO:0000256" key="1">
    <source>
        <dbReference type="ARBA" id="ARBA00022679"/>
    </source>
</evidence>
<name>A0A8J3NJ22_9ACTN</name>
<dbReference type="EMBL" id="BONF01000011">
    <property type="protein sequence ID" value="GIF81011.1"/>
    <property type="molecule type" value="Genomic_DNA"/>
</dbReference>
<dbReference type="AlphaFoldDB" id="A0A8J3NJ22"/>
<keyword evidence="2" id="KW-0012">Acyltransferase</keyword>
<dbReference type="InterPro" id="IPR035930">
    <property type="entry name" value="FomD-like_sf"/>
</dbReference>
<evidence type="ECO:0000313" key="4">
    <source>
        <dbReference type="EMBL" id="GIF81011.1"/>
    </source>
</evidence>
<dbReference type="InterPro" id="IPR050832">
    <property type="entry name" value="Bact_Acetyltransf"/>
</dbReference>
<evidence type="ECO:0000313" key="5">
    <source>
        <dbReference type="Proteomes" id="UP000601223"/>
    </source>
</evidence>
<dbReference type="InterPro" id="IPR016181">
    <property type="entry name" value="Acyl_CoA_acyltransferase"/>
</dbReference>
<dbReference type="Pfam" id="PF04167">
    <property type="entry name" value="DUF402"/>
    <property type="match status" value="1"/>
</dbReference>